<evidence type="ECO:0000313" key="1">
    <source>
        <dbReference type="EMBL" id="TRZ05182.1"/>
    </source>
</evidence>
<dbReference type="AlphaFoldDB" id="A0A8K1FVV8"/>
<evidence type="ECO:0000313" key="2">
    <source>
        <dbReference type="Proteomes" id="UP000796761"/>
    </source>
</evidence>
<accession>A0A8K1FVV8</accession>
<organism evidence="1 2">
    <name type="scientific">Zosterops borbonicus</name>
    <dbReference type="NCBI Taxonomy" id="364589"/>
    <lineage>
        <taxon>Eukaryota</taxon>
        <taxon>Metazoa</taxon>
        <taxon>Chordata</taxon>
        <taxon>Craniata</taxon>
        <taxon>Vertebrata</taxon>
        <taxon>Euteleostomi</taxon>
        <taxon>Archelosauria</taxon>
        <taxon>Archosauria</taxon>
        <taxon>Dinosauria</taxon>
        <taxon>Saurischia</taxon>
        <taxon>Theropoda</taxon>
        <taxon>Coelurosauria</taxon>
        <taxon>Aves</taxon>
        <taxon>Neognathae</taxon>
        <taxon>Neoaves</taxon>
        <taxon>Telluraves</taxon>
        <taxon>Australaves</taxon>
        <taxon>Passeriformes</taxon>
        <taxon>Sylvioidea</taxon>
        <taxon>Zosteropidae</taxon>
        <taxon>Zosterops</taxon>
    </lineage>
</organism>
<reference evidence="1" key="1">
    <citation type="submission" date="2019-04" db="EMBL/GenBank/DDBJ databases">
        <title>Genome assembly of Zosterops borbonicus 15179.</title>
        <authorList>
            <person name="Leroy T."/>
            <person name="Anselmetti Y."/>
            <person name="Tilak M.-K."/>
            <person name="Nabholz B."/>
        </authorList>
    </citation>
    <scope>NUCLEOTIDE SEQUENCE</scope>
    <source>
        <strain evidence="1">HGM_15179</strain>
        <tissue evidence="1">Muscle</tissue>
    </source>
</reference>
<feature type="non-terminal residue" evidence="1">
    <location>
        <position position="1"/>
    </location>
</feature>
<sequence>VCQVSDKKEPKLLGAPAERNKQNIQTLGEFLRSAAPEIPGCVKYDISVSVSRFIVTKGIRFASKVMFAIEASNGKQQIHLCVLQQVQMDEVRWIKSRSLCIGGVYSSEREVKRDVASQSEEGKVVHLCDVLVLDASAQEVTWDIGTPGEADRVVHLQGVPVLDPGSLELLRPYAYQRREASRYPPGSLRSQMVI</sequence>
<dbReference type="EMBL" id="SWJQ01005819">
    <property type="protein sequence ID" value="TRZ05182.1"/>
    <property type="molecule type" value="Genomic_DNA"/>
</dbReference>
<comment type="caution">
    <text evidence="1">The sequence shown here is derived from an EMBL/GenBank/DDBJ whole genome shotgun (WGS) entry which is preliminary data.</text>
</comment>
<name>A0A8K1FVV8_9PASS</name>
<keyword evidence="2" id="KW-1185">Reference proteome</keyword>
<dbReference type="Proteomes" id="UP000796761">
    <property type="component" value="Unassembled WGS sequence"/>
</dbReference>
<proteinExistence type="predicted"/>
<protein>
    <submittedName>
        <fullName evidence="1">Uncharacterized protein</fullName>
    </submittedName>
</protein>
<gene>
    <name evidence="1" type="ORF">HGM15179_021925</name>
</gene>